<evidence type="ECO:0000313" key="2">
    <source>
        <dbReference type="Proteomes" id="UP001374803"/>
    </source>
</evidence>
<keyword evidence="2" id="KW-1185">Reference proteome</keyword>
<dbReference type="RefSeq" id="WP_394830672.1">
    <property type="nucleotide sequence ID" value="NZ_CP089929.1"/>
</dbReference>
<evidence type="ECO:0000313" key="1">
    <source>
        <dbReference type="EMBL" id="WXB01065.1"/>
    </source>
</evidence>
<evidence type="ECO:0008006" key="3">
    <source>
        <dbReference type="Google" id="ProtNLM"/>
    </source>
</evidence>
<protein>
    <recommendedName>
        <fullName evidence="3">STAS domain-containing protein</fullName>
    </recommendedName>
</protein>
<sequence length="142" mass="16070">MTPRGAKDEGMGGGVDSFNHDGLRIEVVDAQTQVSVIWRGVSEARDPDLVLVPFLNLLAERLRASKVRTITVDFRHFEYMNSATVVPILQFVKRLDAIGAQTRVLYDQSVSWQRINFRCMRTIARTLSHVEVRGDSEKADPR</sequence>
<reference evidence="1" key="1">
    <citation type="submission" date="2021-12" db="EMBL/GenBank/DDBJ databases">
        <title>Discovery of the Pendulisporaceae a myxobacterial family with distinct sporulation behavior and unique specialized metabolism.</title>
        <authorList>
            <person name="Garcia R."/>
            <person name="Popoff A."/>
            <person name="Bader C.D."/>
            <person name="Loehr J."/>
            <person name="Walesch S."/>
            <person name="Walt C."/>
            <person name="Boldt J."/>
            <person name="Bunk B."/>
            <person name="Haeckl F.J.F.P.J."/>
            <person name="Gunesch A.P."/>
            <person name="Birkelbach J."/>
            <person name="Nuebel U."/>
            <person name="Pietschmann T."/>
            <person name="Bach T."/>
            <person name="Mueller R."/>
        </authorList>
    </citation>
    <scope>NUCLEOTIDE SEQUENCE</scope>
    <source>
        <strain evidence="1">MSr11367</strain>
    </source>
</reference>
<gene>
    <name evidence="1" type="ORF">LVJ94_29610</name>
</gene>
<proteinExistence type="predicted"/>
<dbReference type="EMBL" id="CP089983">
    <property type="protein sequence ID" value="WXB01065.1"/>
    <property type="molecule type" value="Genomic_DNA"/>
</dbReference>
<organism evidence="1 2">
    <name type="scientific">Pendulispora rubella</name>
    <dbReference type="NCBI Taxonomy" id="2741070"/>
    <lineage>
        <taxon>Bacteria</taxon>
        <taxon>Pseudomonadati</taxon>
        <taxon>Myxococcota</taxon>
        <taxon>Myxococcia</taxon>
        <taxon>Myxococcales</taxon>
        <taxon>Sorangiineae</taxon>
        <taxon>Pendulisporaceae</taxon>
        <taxon>Pendulispora</taxon>
    </lineage>
</organism>
<dbReference type="Proteomes" id="UP001374803">
    <property type="component" value="Chromosome"/>
</dbReference>
<accession>A0ABZ2KVS0</accession>
<dbReference type="InterPro" id="IPR036513">
    <property type="entry name" value="STAS_dom_sf"/>
</dbReference>
<dbReference type="SUPFAM" id="SSF52091">
    <property type="entry name" value="SpoIIaa-like"/>
    <property type="match status" value="1"/>
</dbReference>
<name>A0ABZ2KVS0_9BACT</name>